<organism evidence="2">
    <name type="scientific">viral metagenome</name>
    <dbReference type="NCBI Taxonomy" id="1070528"/>
    <lineage>
        <taxon>unclassified sequences</taxon>
        <taxon>metagenomes</taxon>
        <taxon>organismal metagenomes</taxon>
    </lineage>
</organism>
<protein>
    <submittedName>
        <fullName evidence="2">Uncharacterized protein</fullName>
    </submittedName>
</protein>
<feature type="region of interest" description="Disordered" evidence="1">
    <location>
        <begin position="26"/>
        <end position="48"/>
    </location>
</feature>
<reference evidence="2" key="1">
    <citation type="journal article" date="2020" name="Nature">
        <title>Giant virus diversity and host interactions through global metagenomics.</title>
        <authorList>
            <person name="Schulz F."/>
            <person name="Roux S."/>
            <person name="Paez-Espino D."/>
            <person name="Jungbluth S."/>
            <person name="Walsh D.A."/>
            <person name="Denef V.J."/>
            <person name="McMahon K.D."/>
            <person name="Konstantinidis K.T."/>
            <person name="Eloe-Fadrosh E.A."/>
            <person name="Kyrpides N.C."/>
            <person name="Woyke T."/>
        </authorList>
    </citation>
    <scope>NUCLEOTIDE SEQUENCE</scope>
    <source>
        <strain evidence="2">GVMAG-S-1101165-83</strain>
    </source>
</reference>
<dbReference type="InterPro" id="IPR008160">
    <property type="entry name" value="Collagen"/>
</dbReference>
<dbReference type="EMBL" id="MN740771">
    <property type="protein sequence ID" value="QHU10747.1"/>
    <property type="molecule type" value="Genomic_DNA"/>
</dbReference>
<name>A0A6C0K241_9ZZZZ</name>
<dbReference type="Pfam" id="PF01391">
    <property type="entry name" value="Collagen"/>
    <property type="match status" value="1"/>
</dbReference>
<accession>A0A6C0K241</accession>
<dbReference type="AlphaFoldDB" id="A0A6C0K241"/>
<evidence type="ECO:0000313" key="2">
    <source>
        <dbReference type="EMBL" id="QHU10747.1"/>
    </source>
</evidence>
<evidence type="ECO:0000256" key="1">
    <source>
        <dbReference type="SAM" id="MobiDB-lite"/>
    </source>
</evidence>
<proteinExistence type="predicted"/>
<sequence>MSSFNNNSYSNYLGARRCCDFPAIGPQGPIGHQGEPGPRGDSGFTGYTGATGPTGRSCLGSTGPQGPTGSKTFIIDHPLDNSKYLIHACLEGPEAGVYYRGKASIDNNESTTIQLPDYVAPLAKNFSIQVTSIYCKGREEPNLFEVSEIENNQFTVYGNNGSFYWYVYGTKNDIAVEPDKSSIVVNGEGPYKWY</sequence>